<reference evidence="1" key="1">
    <citation type="submission" date="2020-09" db="EMBL/GenBank/DDBJ databases">
        <title>Iningainema tapete sp. nov. (Scytonemataceae, Cyanobacteria) from greenhouses in central Florida (USA) produces two types of nodularin with biosynthetic potential for microcystin-LR and anabaenopeptins.</title>
        <authorList>
            <person name="Berthold D.E."/>
            <person name="Lefler F.W."/>
            <person name="Huang I.-S."/>
            <person name="Abdulla H."/>
            <person name="Zimba P.V."/>
            <person name="Laughinghouse H.D. IV."/>
        </authorList>
    </citation>
    <scope>NUCLEOTIDE SEQUENCE</scope>
    <source>
        <strain evidence="1">BLCCT55</strain>
    </source>
</reference>
<sequence length="150" mass="16857">MTELENQNLAIARTFVEQFLGKGDMSVAEQVLDENVQAITGLKPTGPIDGLNEYKQVFSAFYDAFPPIPDSEIMVEDIFAAGDRVVVRFRSLQKHTKEFFGVAATNRVITLIETHVMRLREQKIVENVVSATNLEFEMLMAPVLTPLILK</sequence>
<dbReference type="PANTHER" id="PTHR38436:SF1">
    <property type="entry name" value="ESTER CYCLASE"/>
    <property type="match status" value="1"/>
</dbReference>
<dbReference type="EMBL" id="JACXAE010000104">
    <property type="protein sequence ID" value="MBD2777013.1"/>
    <property type="molecule type" value="Genomic_DNA"/>
</dbReference>
<proteinExistence type="predicted"/>
<protein>
    <submittedName>
        <fullName evidence="1">Ester cyclase</fullName>
    </submittedName>
</protein>
<keyword evidence="2" id="KW-1185">Reference proteome</keyword>
<gene>
    <name evidence="1" type="ORF">ICL16_34425</name>
</gene>
<dbReference type="GO" id="GO:0030638">
    <property type="term" value="P:polyketide metabolic process"/>
    <property type="evidence" value="ECO:0007669"/>
    <property type="project" value="InterPro"/>
</dbReference>
<evidence type="ECO:0000313" key="2">
    <source>
        <dbReference type="Proteomes" id="UP000629098"/>
    </source>
</evidence>
<dbReference type="RefSeq" id="WP_190836084.1">
    <property type="nucleotide sequence ID" value="NZ_CAWPPI010000104.1"/>
</dbReference>
<dbReference type="PANTHER" id="PTHR38436">
    <property type="entry name" value="POLYKETIDE CYCLASE SNOAL-LIKE DOMAIN"/>
    <property type="match status" value="1"/>
</dbReference>
<dbReference type="InterPro" id="IPR009959">
    <property type="entry name" value="Cyclase_SnoaL-like"/>
</dbReference>
<dbReference type="Pfam" id="PF07366">
    <property type="entry name" value="SnoaL"/>
    <property type="match status" value="1"/>
</dbReference>
<comment type="caution">
    <text evidence="1">The sequence shown here is derived from an EMBL/GenBank/DDBJ whole genome shotgun (WGS) entry which is preliminary data.</text>
</comment>
<dbReference type="InterPro" id="IPR032710">
    <property type="entry name" value="NTF2-like_dom_sf"/>
</dbReference>
<dbReference type="Gene3D" id="3.10.450.50">
    <property type="match status" value="1"/>
</dbReference>
<name>A0A8J6Y0R2_9CYAN</name>
<dbReference type="AlphaFoldDB" id="A0A8J6Y0R2"/>
<dbReference type="Proteomes" id="UP000629098">
    <property type="component" value="Unassembled WGS sequence"/>
</dbReference>
<evidence type="ECO:0000313" key="1">
    <source>
        <dbReference type="EMBL" id="MBD2777013.1"/>
    </source>
</evidence>
<dbReference type="SUPFAM" id="SSF54427">
    <property type="entry name" value="NTF2-like"/>
    <property type="match status" value="1"/>
</dbReference>
<organism evidence="1 2">
    <name type="scientific">Iningainema tapete BLCC-T55</name>
    <dbReference type="NCBI Taxonomy" id="2748662"/>
    <lineage>
        <taxon>Bacteria</taxon>
        <taxon>Bacillati</taxon>
        <taxon>Cyanobacteriota</taxon>
        <taxon>Cyanophyceae</taxon>
        <taxon>Nostocales</taxon>
        <taxon>Scytonemataceae</taxon>
        <taxon>Iningainema tapete</taxon>
    </lineage>
</organism>
<accession>A0A8J6Y0R2</accession>